<dbReference type="RefSeq" id="WP_394352667.1">
    <property type="nucleotide sequence ID" value="NZ_JAASRN010000002.1"/>
</dbReference>
<comment type="caution">
    <text evidence="1">The sequence shown here is derived from an EMBL/GenBank/DDBJ whole genome shotgun (WGS) entry which is preliminary data.</text>
</comment>
<evidence type="ECO:0000313" key="1">
    <source>
        <dbReference type="EMBL" id="NIK74012.1"/>
    </source>
</evidence>
<dbReference type="Pfam" id="PF11950">
    <property type="entry name" value="DUF3467"/>
    <property type="match status" value="1"/>
</dbReference>
<sequence>MTFAEGARLYVGRLFCIFNAVFETIGVAMQDDKIPNIDVEISEEIAQGIYSNLAMIAHSPSEFVLDFLQMLPGMPKAKVKTRVIMTPEHVKRFLLALENNIRKYEANFGEIKLETGKNQPFPYNGPIGEA</sequence>
<reference evidence="1 2" key="1">
    <citation type="submission" date="2020-03" db="EMBL/GenBank/DDBJ databases">
        <title>Genomic Encyclopedia of Type Strains, Phase IV (KMG-IV): sequencing the most valuable type-strain genomes for metagenomic binning, comparative biology and taxonomic classification.</title>
        <authorList>
            <person name="Goeker M."/>
        </authorList>
    </citation>
    <scope>NUCLEOTIDE SEQUENCE [LARGE SCALE GENOMIC DNA]</scope>
    <source>
        <strain evidence="1 2">DSM 5718</strain>
    </source>
</reference>
<name>A0A846MRL6_9BACT</name>
<accession>A0A846MRL6</accession>
<evidence type="ECO:0000313" key="2">
    <source>
        <dbReference type="Proteomes" id="UP000537126"/>
    </source>
</evidence>
<dbReference type="AlphaFoldDB" id="A0A846MRL6"/>
<proteinExistence type="predicted"/>
<dbReference type="EMBL" id="JAASRN010000002">
    <property type="protein sequence ID" value="NIK74012.1"/>
    <property type="molecule type" value="Genomic_DNA"/>
</dbReference>
<dbReference type="InterPro" id="IPR021857">
    <property type="entry name" value="DUF3467"/>
</dbReference>
<keyword evidence="2" id="KW-1185">Reference proteome</keyword>
<evidence type="ECO:0008006" key="3">
    <source>
        <dbReference type="Google" id="ProtNLM"/>
    </source>
</evidence>
<gene>
    <name evidence="1" type="ORF">FHS56_001525</name>
</gene>
<protein>
    <recommendedName>
        <fullName evidence="3">DUF3467 domain-containing protein</fullName>
    </recommendedName>
</protein>
<organism evidence="1 2">
    <name type="scientific">Thermonema lapsum</name>
    <dbReference type="NCBI Taxonomy" id="28195"/>
    <lineage>
        <taxon>Bacteria</taxon>
        <taxon>Pseudomonadati</taxon>
        <taxon>Bacteroidota</taxon>
        <taxon>Cytophagia</taxon>
        <taxon>Cytophagales</taxon>
        <taxon>Thermonemataceae</taxon>
        <taxon>Thermonema</taxon>
    </lineage>
</organism>
<dbReference type="Proteomes" id="UP000537126">
    <property type="component" value="Unassembled WGS sequence"/>
</dbReference>